<evidence type="ECO:0000313" key="2">
    <source>
        <dbReference type="Proteomes" id="UP000297834"/>
    </source>
</evidence>
<evidence type="ECO:0000313" key="1">
    <source>
        <dbReference type="EMBL" id="TEU23333.1"/>
    </source>
</evidence>
<dbReference type="OrthoDB" id="6688522at2"/>
<dbReference type="EMBL" id="SNTY01000085">
    <property type="protein sequence ID" value="TEU23333.1"/>
    <property type="molecule type" value="Genomic_DNA"/>
</dbReference>
<sequence length="198" mass="22624">MNDIIQYIPIADRVMATRKKSRKVLKQLFAAIDYLVQHGHQINHTNQHGFLVISYEQVRALLQQAGQKPLPPVDQITASLFDAKYPVFHATGIIKSSIWHNEAVAGWRFQLNRIADSAAKNQTISTDNRRTMQIDQERAQAQDTDVLLDMALGNIRIWRSSLESATSNPQVTYNLNDLVYKLLDIEQKLEKVQRTLDS</sequence>
<proteinExistence type="predicted"/>
<dbReference type="AlphaFoldDB" id="A0A4Y7X914"/>
<gene>
    <name evidence="1" type="ORF">E2B99_13515</name>
</gene>
<organism evidence="1 2">
    <name type="scientific">Alkanindiges illinoisensis</name>
    <dbReference type="NCBI Taxonomy" id="197183"/>
    <lineage>
        <taxon>Bacteria</taxon>
        <taxon>Pseudomonadati</taxon>
        <taxon>Pseudomonadota</taxon>
        <taxon>Gammaproteobacteria</taxon>
        <taxon>Moraxellales</taxon>
        <taxon>Moraxellaceae</taxon>
        <taxon>Alkanindiges</taxon>
    </lineage>
</organism>
<reference evidence="1 2" key="1">
    <citation type="submission" date="2019-03" db="EMBL/GenBank/DDBJ databases">
        <title>Alkanindiges illinoisensis: a potential pathogenic isolated from ascites of a gastric cancer patient with abdominal metastasis.</title>
        <authorList>
            <person name="Hu X."/>
            <person name="Yang B."/>
            <person name="Yan X."/>
            <person name="Lin L."/>
            <person name="Zhao H."/>
            <person name="Zhou F."/>
            <person name="Su B."/>
            <person name="Chen J."/>
            <person name="Rui Y."/>
            <person name="Wang Q."/>
            <person name="Zheng L."/>
        </authorList>
    </citation>
    <scope>NUCLEOTIDE SEQUENCE [LARGE SCALE GENOMIC DNA]</scope>
    <source>
        <strain evidence="1 2">NFYY 23406</strain>
    </source>
</reference>
<accession>A0A4Y7X914</accession>
<keyword evidence="2" id="KW-1185">Reference proteome</keyword>
<dbReference type="RefSeq" id="WP_134245732.1">
    <property type="nucleotide sequence ID" value="NZ_SNTY01000085.1"/>
</dbReference>
<dbReference type="Proteomes" id="UP000297834">
    <property type="component" value="Unassembled WGS sequence"/>
</dbReference>
<name>A0A4Y7X914_9GAMM</name>
<comment type="caution">
    <text evidence="1">The sequence shown here is derived from an EMBL/GenBank/DDBJ whole genome shotgun (WGS) entry which is preliminary data.</text>
</comment>
<protein>
    <submittedName>
        <fullName evidence="1">Uncharacterized protein</fullName>
    </submittedName>
</protein>